<name>A0ABW2Q9J9_9MICO</name>
<comment type="cofactor">
    <cofactor evidence="1">
        <name>Zn(2+)</name>
        <dbReference type="ChEBI" id="CHEBI:29105"/>
    </cofactor>
</comment>
<dbReference type="Proteomes" id="UP001596455">
    <property type="component" value="Unassembled WGS sequence"/>
</dbReference>
<evidence type="ECO:0000256" key="2">
    <source>
        <dbReference type="ARBA" id="ARBA00022723"/>
    </source>
</evidence>
<gene>
    <name evidence="6" type="ORF">ACFQQL_13615</name>
</gene>
<dbReference type="Pfam" id="PF00753">
    <property type="entry name" value="Lactamase_B"/>
    <property type="match status" value="1"/>
</dbReference>
<dbReference type="RefSeq" id="WP_382395238.1">
    <property type="nucleotide sequence ID" value="NZ_JBHTCQ010000002.1"/>
</dbReference>
<dbReference type="PANTHER" id="PTHR46233">
    <property type="entry name" value="HYDROXYACYLGLUTATHIONE HYDROLASE GLOC"/>
    <property type="match status" value="1"/>
</dbReference>
<feature type="domain" description="Metallo-beta-lactamase" evidence="5">
    <location>
        <begin position="12"/>
        <end position="223"/>
    </location>
</feature>
<proteinExistence type="predicted"/>
<organism evidence="6 7">
    <name type="scientific">Georgenia alba</name>
    <dbReference type="NCBI Taxonomy" id="2233858"/>
    <lineage>
        <taxon>Bacteria</taxon>
        <taxon>Bacillati</taxon>
        <taxon>Actinomycetota</taxon>
        <taxon>Actinomycetes</taxon>
        <taxon>Micrococcales</taxon>
        <taxon>Bogoriellaceae</taxon>
        <taxon>Georgenia</taxon>
    </lineage>
</organism>
<evidence type="ECO:0000313" key="7">
    <source>
        <dbReference type="Proteomes" id="UP001596455"/>
    </source>
</evidence>
<keyword evidence="7" id="KW-1185">Reference proteome</keyword>
<dbReference type="InterPro" id="IPR051453">
    <property type="entry name" value="MBL_Glyoxalase_II"/>
</dbReference>
<dbReference type="CDD" id="cd06262">
    <property type="entry name" value="metallo-hydrolase-like_MBL-fold"/>
    <property type="match status" value="1"/>
</dbReference>
<keyword evidence="3" id="KW-0378">Hydrolase</keyword>
<dbReference type="InterPro" id="IPR036866">
    <property type="entry name" value="RibonucZ/Hydroxyglut_hydro"/>
</dbReference>
<sequence length="245" mass="24763">MLVRRVTTPVLEEHCYVVAGAAGGAALVIDPGAGTAAEVRHLVAEHGLHVGAVALTHGHADHVWDAAAVAADAPVYVAGPDAYRLQDPAAALGEPLAGLFEELAAEPWQRPGDVRSLPGEVLSGGGAELVPGVVVRAVPAPGHTEGSVILLLAGELDDVDTAVLPAGTARDDASPLLGFCGDVVFAGSVGRTDLPGGDEKEMVATLRTLVHSLPPSTVLLPGHGPSTVLAHETATNPHIRAATGR</sequence>
<dbReference type="SMART" id="SM00849">
    <property type="entry name" value="Lactamase_B"/>
    <property type="match status" value="1"/>
</dbReference>
<evidence type="ECO:0000256" key="3">
    <source>
        <dbReference type="ARBA" id="ARBA00022801"/>
    </source>
</evidence>
<comment type="caution">
    <text evidence="6">The sequence shown here is derived from an EMBL/GenBank/DDBJ whole genome shotgun (WGS) entry which is preliminary data.</text>
</comment>
<dbReference type="InterPro" id="IPR001279">
    <property type="entry name" value="Metallo-B-lactamas"/>
</dbReference>
<dbReference type="SUPFAM" id="SSF56281">
    <property type="entry name" value="Metallo-hydrolase/oxidoreductase"/>
    <property type="match status" value="1"/>
</dbReference>
<dbReference type="EMBL" id="JBHTCQ010000002">
    <property type="protein sequence ID" value="MFC7406151.1"/>
    <property type="molecule type" value="Genomic_DNA"/>
</dbReference>
<evidence type="ECO:0000259" key="5">
    <source>
        <dbReference type="SMART" id="SM00849"/>
    </source>
</evidence>
<evidence type="ECO:0000256" key="4">
    <source>
        <dbReference type="ARBA" id="ARBA00022833"/>
    </source>
</evidence>
<dbReference type="Gene3D" id="3.60.15.10">
    <property type="entry name" value="Ribonuclease Z/Hydroxyacylglutathione hydrolase-like"/>
    <property type="match status" value="1"/>
</dbReference>
<dbReference type="PANTHER" id="PTHR46233:SF3">
    <property type="entry name" value="HYDROXYACYLGLUTATHIONE HYDROLASE GLOC"/>
    <property type="match status" value="1"/>
</dbReference>
<keyword evidence="2" id="KW-0479">Metal-binding</keyword>
<protein>
    <submittedName>
        <fullName evidence="6">MBL fold metallo-hydrolase</fullName>
    </submittedName>
</protein>
<keyword evidence="4" id="KW-0862">Zinc</keyword>
<evidence type="ECO:0000313" key="6">
    <source>
        <dbReference type="EMBL" id="MFC7406151.1"/>
    </source>
</evidence>
<reference evidence="7" key="1">
    <citation type="journal article" date="2019" name="Int. J. Syst. Evol. Microbiol.">
        <title>The Global Catalogue of Microorganisms (GCM) 10K type strain sequencing project: providing services to taxonomists for standard genome sequencing and annotation.</title>
        <authorList>
            <consortium name="The Broad Institute Genomics Platform"/>
            <consortium name="The Broad Institute Genome Sequencing Center for Infectious Disease"/>
            <person name="Wu L."/>
            <person name="Ma J."/>
        </authorList>
    </citation>
    <scope>NUCLEOTIDE SEQUENCE [LARGE SCALE GENOMIC DNA]</scope>
    <source>
        <strain evidence="7">JCM 1490</strain>
    </source>
</reference>
<accession>A0ABW2Q9J9</accession>
<evidence type="ECO:0000256" key="1">
    <source>
        <dbReference type="ARBA" id="ARBA00001947"/>
    </source>
</evidence>